<keyword evidence="1" id="KW-0547">Nucleotide-binding</keyword>
<dbReference type="Proteomes" id="UP000325122">
    <property type="component" value="Unassembled WGS sequence"/>
</dbReference>
<sequence>MTKQPRPRVLLTYSRSLMALTAAQSLSDHGIDVVGCDSVDMTVLQFSKHCKGHKLLADHREKPEKFISDLIKAADALRPRGDAPFVLMPIFEETSIIAEHAGELREAGLIVAAPDHSSIVQVEPKDRLPSAAQGAGVNFPRTIYPDSMEALDAALESLALPLITKPARGVGGRGVARHDSAAKLKAWLEAKPPRSKAEWPLIQEAAPGDDYCFCALCEDGELRAWMTYRSLHGFPPKRGAGVLRETVDSAPFKEEAAKLLRHLKWSGVCEIDYRWTGKPEDTPSLIEVNPRFWAGLFQSVASGVDFPWLLYRQVTGDPVMEPPKVTIGRRSKVPLLAFLSAAQAIAEEDSYFKTLSERWDKLAYRDQKGFGAFVNGLFDVKSLGAYLKALRQTREQTAGAATDFIPLDDPGATLGVLFVLSSMIRRGQLPPELRFDE</sequence>
<gene>
    <name evidence="3" type="ORF">F1654_09000</name>
</gene>
<dbReference type="RefSeq" id="WP_150023189.1">
    <property type="nucleotide sequence ID" value="NZ_VWOJ01000002.1"/>
</dbReference>
<reference evidence="3 4" key="1">
    <citation type="submission" date="2019-09" db="EMBL/GenBank/DDBJ databases">
        <authorList>
            <person name="Kevbrin V."/>
            <person name="Grouzdev D.S."/>
        </authorList>
    </citation>
    <scope>NUCLEOTIDE SEQUENCE [LARGE SCALE GENOMIC DNA]</scope>
    <source>
        <strain evidence="3 4">G-192</strain>
    </source>
</reference>
<dbReference type="InterPro" id="IPR011761">
    <property type="entry name" value="ATP-grasp"/>
</dbReference>
<keyword evidence="1" id="KW-0067">ATP-binding</keyword>
<feature type="domain" description="ATP-grasp" evidence="2">
    <location>
        <begin position="129"/>
        <end position="315"/>
    </location>
</feature>
<keyword evidence="4" id="KW-1185">Reference proteome</keyword>
<dbReference type="GO" id="GO:0005524">
    <property type="term" value="F:ATP binding"/>
    <property type="evidence" value="ECO:0007669"/>
    <property type="project" value="UniProtKB-UniRule"/>
</dbReference>
<dbReference type="SUPFAM" id="SSF56059">
    <property type="entry name" value="Glutathione synthetase ATP-binding domain-like"/>
    <property type="match status" value="1"/>
</dbReference>
<name>A0A5M6ZGN0_9PROT</name>
<dbReference type="GO" id="GO:0046872">
    <property type="term" value="F:metal ion binding"/>
    <property type="evidence" value="ECO:0007669"/>
    <property type="project" value="InterPro"/>
</dbReference>
<evidence type="ECO:0000313" key="4">
    <source>
        <dbReference type="Proteomes" id="UP000325122"/>
    </source>
</evidence>
<dbReference type="Pfam" id="PF15632">
    <property type="entry name" value="ATPgrasp_Ter"/>
    <property type="match status" value="1"/>
</dbReference>
<dbReference type="PROSITE" id="PS50975">
    <property type="entry name" value="ATP_GRASP"/>
    <property type="match status" value="1"/>
</dbReference>
<protein>
    <submittedName>
        <fullName evidence="3">ATP-grasp domain-containing protein</fullName>
    </submittedName>
</protein>
<accession>A0A5M6ZGN0</accession>
<proteinExistence type="predicted"/>
<comment type="caution">
    <text evidence="3">The sequence shown here is derived from an EMBL/GenBank/DDBJ whole genome shotgun (WGS) entry which is preliminary data.</text>
</comment>
<dbReference type="AlphaFoldDB" id="A0A5M6ZGN0"/>
<organism evidence="3 4">
    <name type="scientific">Alkalicaulis satelles</name>
    <dbReference type="NCBI Taxonomy" id="2609175"/>
    <lineage>
        <taxon>Bacteria</taxon>
        <taxon>Pseudomonadati</taxon>
        <taxon>Pseudomonadota</taxon>
        <taxon>Alphaproteobacteria</taxon>
        <taxon>Maricaulales</taxon>
        <taxon>Maricaulaceae</taxon>
        <taxon>Alkalicaulis</taxon>
    </lineage>
</organism>
<dbReference type="EMBL" id="VWOJ01000002">
    <property type="protein sequence ID" value="KAA5803922.1"/>
    <property type="molecule type" value="Genomic_DNA"/>
</dbReference>
<evidence type="ECO:0000313" key="3">
    <source>
        <dbReference type="EMBL" id="KAA5803922.1"/>
    </source>
</evidence>
<evidence type="ECO:0000256" key="1">
    <source>
        <dbReference type="PROSITE-ProRule" id="PRU00409"/>
    </source>
</evidence>
<evidence type="ECO:0000259" key="2">
    <source>
        <dbReference type="PROSITE" id="PS50975"/>
    </source>
</evidence>
<dbReference type="Gene3D" id="3.30.470.20">
    <property type="entry name" value="ATP-grasp fold, B domain"/>
    <property type="match status" value="1"/>
</dbReference>
<dbReference type="Gene3D" id="3.30.1490.20">
    <property type="entry name" value="ATP-grasp fold, A domain"/>
    <property type="match status" value="1"/>
</dbReference>
<dbReference type="InterPro" id="IPR013815">
    <property type="entry name" value="ATP_grasp_subdomain_1"/>
</dbReference>